<dbReference type="OrthoDB" id="7999639at2"/>
<evidence type="ECO:0000313" key="2">
    <source>
        <dbReference type="EMBL" id="TYL72552.1"/>
    </source>
</evidence>
<dbReference type="Proteomes" id="UP000324853">
    <property type="component" value="Unassembled WGS sequence"/>
</dbReference>
<dbReference type="AlphaFoldDB" id="A0A5S4VY46"/>
<dbReference type="RefSeq" id="WP_148756129.1">
    <property type="nucleotide sequence ID" value="NZ_VSSR01000083.1"/>
</dbReference>
<organism evidence="2 3">
    <name type="scientific">Bradyrhizobium cytisi</name>
    <dbReference type="NCBI Taxonomy" id="515489"/>
    <lineage>
        <taxon>Bacteria</taxon>
        <taxon>Pseudomonadati</taxon>
        <taxon>Pseudomonadota</taxon>
        <taxon>Alphaproteobacteria</taxon>
        <taxon>Hyphomicrobiales</taxon>
        <taxon>Nitrobacteraceae</taxon>
        <taxon>Bradyrhizobium</taxon>
    </lineage>
</organism>
<accession>A0A5S4VY46</accession>
<proteinExistence type="predicted"/>
<sequence>MGRFYFHLRAGDEITLDEEGTELPDLPAAEGEAVLAARELLAEAIKSGTPDVSEVLVITDEVGRPLGTVPLATVLPRLLKK</sequence>
<evidence type="ECO:0000259" key="1">
    <source>
        <dbReference type="Pfam" id="PF21834"/>
    </source>
</evidence>
<keyword evidence="3" id="KW-1185">Reference proteome</keyword>
<protein>
    <recommendedName>
        <fullName evidence="1">DUF6894 domain-containing protein</fullName>
    </recommendedName>
</protein>
<reference evidence="2 3" key="1">
    <citation type="submission" date="2019-08" db="EMBL/GenBank/DDBJ databases">
        <title>Bradyrhizobium hipponensis sp. nov., a rhizobium isolated from a Lupinus angustifolius root nodule in Tunisia.</title>
        <authorList>
            <person name="Off K."/>
            <person name="Rejili M."/>
            <person name="Mars M."/>
            <person name="Brachmann A."/>
            <person name="Marin M."/>
        </authorList>
    </citation>
    <scope>NUCLEOTIDE SEQUENCE [LARGE SCALE GENOMIC DNA]</scope>
    <source>
        <strain evidence="2 3">CTAW11</strain>
    </source>
</reference>
<feature type="domain" description="DUF6894" evidence="1">
    <location>
        <begin position="3"/>
        <end position="72"/>
    </location>
</feature>
<evidence type="ECO:0000313" key="3">
    <source>
        <dbReference type="Proteomes" id="UP000324853"/>
    </source>
</evidence>
<dbReference type="InterPro" id="IPR054189">
    <property type="entry name" value="DUF6894"/>
</dbReference>
<dbReference type="EMBL" id="VSSR01000083">
    <property type="protein sequence ID" value="TYL72552.1"/>
    <property type="molecule type" value="Genomic_DNA"/>
</dbReference>
<dbReference type="Pfam" id="PF21834">
    <property type="entry name" value="DUF6894"/>
    <property type="match status" value="1"/>
</dbReference>
<gene>
    <name evidence="2" type="ORF">FXB38_38450</name>
</gene>
<comment type="caution">
    <text evidence="2">The sequence shown here is derived from an EMBL/GenBank/DDBJ whole genome shotgun (WGS) entry which is preliminary data.</text>
</comment>
<name>A0A5S4VY46_9BRAD</name>